<evidence type="ECO:0000313" key="8">
    <source>
        <dbReference type="Proteomes" id="UP000193577"/>
    </source>
</evidence>
<evidence type="ECO:0000256" key="2">
    <source>
        <dbReference type="ARBA" id="ARBA00022692"/>
    </source>
</evidence>
<dbReference type="EMBL" id="NCXO01000009">
    <property type="protein sequence ID" value="OSC34542.1"/>
    <property type="molecule type" value="Genomic_DNA"/>
</dbReference>
<organism evidence="7 8">
    <name type="scientific">Mycolicibacillus koreensis</name>
    <dbReference type="NCBI Taxonomy" id="1069220"/>
    <lineage>
        <taxon>Bacteria</taxon>
        <taxon>Bacillati</taxon>
        <taxon>Actinomycetota</taxon>
        <taxon>Actinomycetes</taxon>
        <taxon>Mycobacteriales</taxon>
        <taxon>Mycobacteriaceae</taxon>
        <taxon>Mycolicibacillus</taxon>
    </lineage>
</organism>
<evidence type="ECO:0000256" key="1">
    <source>
        <dbReference type="ARBA" id="ARBA00004141"/>
    </source>
</evidence>
<name>A0A7I7SAE0_9MYCO</name>
<keyword evidence="4 6" id="KW-0472">Membrane</keyword>
<sequence length="122" mass="12953">MEDVSTPEPFAPEPGQPSYPPPGQYPPGAYPPAGYPPYGTHYGVAPDGQPYSEKSKIAAGLLQIFLGAFGIGRFYLGYVGIGIAQIIVTVITFGFGAIWGFIDGILILVGNVRDPQGRPLRD</sequence>
<dbReference type="PANTHER" id="PTHR21016">
    <property type="entry name" value="BETA-AMYLOID BINDING PROTEIN-RELATED"/>
    <property type="match status" value="1"/>
</dbReference>
<evidence type="ECO:0000256" key="4">
    <source>
        <dbReference type="ARBA" id="ARBA00023136"/>
    </source>
</evidence>
<evidence type="ECO:0000256" key="3">
    <source>
        <dbReference type="ARBA" id="ARBA00022989"/>
    </source>
</evidence>
<keyword evidence="3 6" id="KW-1133">Transmembrane helix</keyword>
<dbReference type="AlphaFoldDB" id="A0A7I7SAE0"/>
<dbReference type="GO" id="GO:0016020">
    <property type="term" value="C:membrane"/>
    <property type="evidence" value="ECO:0007669"/>
    <property type="project" value="UniProtKB-SubCell"/>
</dbReference>
<evidence type="ECO:0000256" key="5">
    <source>
        <dbReference type="SAM" id="MobiDB-lite"/>
    </source>
</evidence>
<dbReference type="InterPro" id="IPR050932">
    <property type="entry name" value="TM2D1-3-like"/>
</dbReference>
<proteinExistence type="predicted"/>
<dbReference type="Pfam" id="PF05154">
    <property type="entry name" value="TM2"/>
    <property type="match status" value="1"/>
</dbReference>
<protein>
    <submittedName>
        <fullName evidence="7">Uncharacterized protein</fullName>
    </submittedName>
</protein>
<keyword evidence="2 6" id="KW-0812">Transmembrane</keyword>
<comment type="caution">
    <text evidence="7">The sequence shown here is derived from an EMBL/GenBank/DDBJ whole genome shotgun (WGS) entry which is preliminary data.</text>
</comment>
<gene>
    <name evidence="7" type="ORF">B8W67_06120</name>
</gene>
<feature type="compositionally biased region" description="Pro residues" evidence="5">
    <location>
        <begin position="9"/>
        <end position="32"/>
    </location>
</feature>
<feature type="region of interest" description="Disordered" evidence="5">
    <location>
        <begin position="1"/>
        <end position="32"/>
    </location>
</feature>
<dbReference type="Proteomes" id="UP000193577">
    <property type="component" value="Unassembled WGS sequence"/>
</dbReference>
<accession>A0A7I7SAE0</accession>
<dbReference type="InterPro" id="IPR007829">
    <property type="entry name" value="TM2"/>
</dbReference>
<dbReference type="PANTHER" id="PTHR21016:SF25">
    <property type="entry name" value="TM2 DOMAIN-CONTAINING PROTEIN DDB_G0277895-RELATED"/>
    <property type="match status" value="1"/>
</dbReference>
<comment type="subcellular location">
    <subcellularLocation>
        <location evidence="1">Membrane</location>
        <topology evidence="1">Multi-pass membrane protein</topology>
    </subcellularLocation>
</comment>
<feature type="transmembrane region" description="Helical" evidence="6">
    <location>
        <begin position="82"/>
        <end position="109"/>
    </location>
</feature>
<keyword evidence="8" id="KW-1185">Reference proteome</keyword>
<evidence type="ECO:0000256" key="6">
    <source>
        <dbReference type="SAM" id="Phobius"/>
    </source>
</evidence>
<feature type="transmembrane region" description="Helical" evidence="6">
    <location>
        <begin position="57"/>
        <end position="76"/>
    </location>
</feature>
<reference evidence="7 8" key="1">
    <citation type="submission" date="2017-04" db="EMBL/GenBank/DDBJ databases">
        <title>The new phylogeny of genus Mycobacterium.</title>
        <authorList>
            <person name="Tortoli E."/>
            <person name="Trovato A."/>
            <person name="Cirillo D.M."/>
        </authorList>
    </citation>
    <scope>NUCLEOTIDE SEQUENCE [LARGE SCALE GENOMIC DNA]</scope>
    <source>
        <strain evidence="7 8">KCTC 19819</strain>
    </source>
</reference>
<evidence type="ECO:0000313" key="7">
    <source>
        <dbReference type="EMBL" id="OSC34542.1"/>
    </source>
</evidence>